<organism evidence="7 8">
    <name type="scientific">Micromonospora halotolerans</name>
    <dbReference type="NCBI Taxonomy" id="709879"/>
    <lineage>
        <taxon>Bacteria</taxon>
        <taxon>Bacillati</taxon>
        <taxon>Actinomycetota</taxon>
        <taxon>Actinomycetes</taxon>
        <taxon>Micromonosporales</taxon>
        <taxon>Micromonosporaceae</taxon>
        <taxon>Micromonospora</taxon>
    </lineage>
</organism>
<dbReference type="Gene3D" id="1.20.120.790">
    <property type="entry name" value="Heat shock protein 90, C-terminal domain"/>
    <property type="match status" value="1"/>
</dbReference>
<dbReference type="Gene3D" id="3.30.565.10">
    <property type="entry name" value="Histidine kinase-like ATPase, C-terminal domain"/>
    <property type="match status" value="1"/>
</dbReference>
<accession>A0ABY9ZTD3</accession>
<dbReference type="InterPro" id="IPR003594">
    <property type="entry name" value="HATPase_dom"/>
</dbReference>
<dbReference type="CDD" id="cd16927">
    <property type="entry name" value="HATPase_Hsp90-like"/>
    <property type="match status" value="1"/>
</dbReference>
<dbReference type="EMBL" id="CP134876">
    <property type="protein sequence ID" value="WNM38408.1"/>
    <property type="molecule type" value="Genomic_DNA"/>
</dbReference>
<dbReference type="Pfam" id="PF00183">
    <property type="entry name" value="HSP90"/>
    <property type="match status" value="1"/>
</dbReference>
<dbReference type="InterPro" id="IPR001404">
    <property type="entry name" value="Hsp90_fam"/>
</dbReference>
<evidence type="ECO:0000256" key="3">
    <source>
        <dbReference type="ARBA" id="ARBA00022840"/>
    </source>
</evidence>
<evidence type="ECO:0000313" key="7">
    <source>
        <dbReference type="EMBL" id="WNM38408.1"/>
    </source>
</evidence>
<gene>
    <name evidence="5 7" type="primary">htpG</name>
    <name evidence="7" type="ORF">RMN56_25220</name>
</gene>
<comment type="function">
    <text evidence="5">Molecular chaperone. Has ATPase activity.</text>
</comment>
<dbReference type="InterPro" id="IPR036890">
    <property type="entry name" value="HATPase_C_sf"/>
</dbReference>
<dbReference type="PANTHER" id="PTHR11528">
    <property type="entry name" value="HEAT SHOCK PROTEIN 90 FAMILY MEMBER"/>
    <property type="match status" value="1"/>
</dbReference>
<keyword evidence="8" id="KW-1185">Reference proteome</keyword>
<keyword evidence="5" id="KW-0346">Stress response</keyword>
<comment type="similarity">
    <text evidence="1 5">Belongs to the heat shock protein 90 family.</text>
</comment>
<dbReference type="Pfam" id="PF13589">
    <property type="entry name" value="HATPase_c_3"/>
    <property type="match status" value="1"/>
</dbReference>
<dbReference type="PIRSF" id="PIRSF002583">
    <property type="entry name" value="Hsp90"/>
    <property type="match status" value="1"/>
</dbReference>
<dbReference type="InterPro" id="IPR019805">
    <property type="entry name" value="Heat_shock_protein_90_CS"/>
</dbReference>
<dbReference type="SUPFAM" id="SSF110942">
    <property type="entry name" value="HSP90 C-terminal domain"/>
    <property type="match status" value="1"/>
</dbReference>
<dbReference type="SUPFAM" id="SSF54211">
    <property type="entry name" value="Ribosomal protein S5 domain 2-like"/>
    <property type="match status" value="1"/>
</dbReference>
<sequence length="630" mass="70702">MSDRVETLEFQAEARQLLQLMVHSIYSNKDVFLRELISNASDALDKVRLESLVDKDLQVDTTDLHIEIEVDREARTLTVRDNGIGMSRDEVVGLIGTIAKSGTAELLRTLRETKDAAASQELIGQFGVGFYATFMVADKVTLLTRRAGQAGGTRWESTGEGTYSVEAVDDAPQGTSVTLHLKPADAEDNLHDYTAEWTIREIVKRYSDFIAWPIRMTVEKSGEDGATTREEQTLNSMKALWARAKDEVDEAEYKEFYRHVAHDWADPLETIHMRGEGTFEYEALLFLPSHAPLDLFAPQGRRGVQLYVKRVFIMDDCDALMPNYLRFVKGVVDAHGLSLNISREILQQDRQIRAVRRRLVKKVLATLKDLSSEAYRTFWGEFGAVVKEGLLEDPDNTEALLDLVRAASTHDPAELTTLRDYVERMRDGQTEIYYATGENRATIENSPHLEAFRAKGYEVLILTDPVDEVWVERVGAYDGKTLRSVAKGQVDLETDEEKERAEAERQEYADLLTWMSGALADSVKEVRLSTRLTTSPACVVGDAHDMTPTLEKMYRAMGQEVPRVKRILELNPAHALVTGLRKAHEQGGDSTALTETAELLYGMALLAEGGELADPARFTRILADRLARNL</sequence>
<dbReference type="Gene3D" id="3.30.230.80">
    <property type="match status" value="1"/>
</dbReference>
<evidence type="ECO:0000256" key="4">
    <source>
        <dbReference type="ARBA" id="ARBA00023186"/>
    </source>
</evidence>
<dbReference type="PROSITE" id="PS00298">
    <property type="entry name" value="HSP90"/>
    <property type="match status" value="1"/>
</dbReference>
<dbReference type="NCBIfam" id="NF003555">
    <property type="entry name" value="PRK05218.1"/>
    <property type="match status" value="1"/>
</dbReference>
<feature type="region of interest" description="C" evidence="5">
    <location>
        <begin position="553"/>
        <end position="630"/>
    </location>
</feature>
<protein>
    <recommendedName>
        <fullName evidence="5">Chaperone protein HtpG</fullName>
    </recommendedName>
    <alternativeName>
        <fullName evidence="5">Heat shock protein HtpG</fullName>
    </alternativeName>
    <alternativeName>
        <fullName evidence="5">High temperature protein G</fullName>
    </alternativeName>
</protein>
<evidence type="ECO:0000256" key="2">
    <source>
        <dbReference type="ARBA" id="ARBA00022741"/>
    </source>
</evidence>
<keyword evidence="3 5" id="KW-0067">ATP-binding</keyword>
<comment type="subcellular location">
    <subcellularLocation>
        <location evidence="5">Cytoplasm</location>
    </subcellularLocation>
</comment>
<reference evidence="7 8" key="1">
    <citation type="submission" date="2023-09" db="EMBL/GenBank/DDBJ databases">
        <title>Micromonospora halotolerans DSM 45598 genome sequence.</title>
        <authorList>
            <person name="Mo P."/>
        </authorList>
    </citation>
    <scope>NUCLEOTIDE SEQUENCE [LARGE SCALE GENOMIC DNA]</scope>
    <source>
        <strain evidence="7 8">DSM 45598</strain>
    </source>
</reference>
<proteinExistence type="inferred from homology"/>
<dbReference type="Proteomes" id="UP001303001">
    <property type="component" value="Chromosome"/>
</dbReference>
<dbReference type="InterPro" id="IPR020575">
    <property type="entry name" value="Hsp90_N"/>
</dbReference>
<dbReference type="InterPro" id="IPR020568">
    <property type="entry name" value="Ribosomal_Su5_D2-typ_SF"/>
</dbReference>
<feature type="region of interest" description="A; substrate-binding" evidence="5">
    <location>
        <begin position="1"/>
        <end position="343"/>
    </location>
</feature>
<evidence type="ECO:0000256" key="1">
    <source>
        <dbReference type="ARBA" id="ARBA00008239"/>
    </source>
</evidence>
<dbReference type="InterPro" id="IPR037196">
    <property type="entry name" value="HSP90_C"/>
</dbReference>
<comment type="caution">
    <text evidence="5">Lacks conserved residue(s) required for the propagation of feature annotation.</text>
</comment>
<comment type="subunit">
    <text evidence="5">Homodimer.</text>
</comment>
<evidence type="ECO:0000313" key="8">
    <source>
        <dbReference type="Proteomes" id="UP001303001"/>
    </source>
</evidence>
<evidence type="ECO:0000256" key="5">
    <source>
        <dbReference type="HAMAP-Rule" id="MF_00505"/>
    </source>
</evidence>
<evidence type="ECO:0000259" key="6">
    <source>
        <dbReference type="SMART" id="SM00387"/>
    </source>
</evidence>
<dbReference type="SMART" id="SM00387">
    <property type="entry name" value="HATPase_c"/>
    <property type="match status" value="1"/>
</dbReference>
<dbReference type="Gene3D" id="3.40.50.11260">
    <property type="match status" value="1"/>
</dbReference>
<feature type="domain" description="Histidine kinase/HSP90-like ATPase" evidence="6">
    <location>
        <begin position="28"/>
        <end position="185"/>
    </location>
</feature>
<dbReference type="PRINTS" id="PR00775">
    <property type="entry name" value="HEATSHOCK90"/>
</dbReference>
<dbReference type="SUPFAM" id="SSF55874">
    <property type="entry name" value="ATPase domain of HSP90 chaperone/DNA topoisomerase II/histidine kinase"/>
    <property type="match status" value="1"/>
</dbReference>
<dbReference type="HAMAP" id="MF_00505">
    <property type="entry name" value="HSP90"/>
    <property type="match status" value="1"/>
</dbReference>
<keyword evidence="2 5" id="KW-0547">Nucleotide-binding</keyword>
<dbReference type="RefSeq" id="WP_313720045.1">
    <property type="nucleotide sequence ID" value="NZ_CP134876.1"/>
</dbReference>
<keyword evidence="5" id="KW-0963">Cytoplasm</keyword>
<keyword evidence="4 5" id="KW-0143">Chaperone</keyword>
<name>A0ABY9ZTD3_9ACTN</name>